<organism evidence="3 4">
    <name type="scientific">Galerina marginata (strain CBS 339.88)</name>
    <dbReference type="NCBI Taxonomy" id="685588"/>
    <lineage>
        <taxon>Eukaryota</taxon>
        <taxon>Fungi</taxon>
        <taxon>Dikarya</taxon>
        <taxon>Basidiomycota</taxon>
        <taxon>Agaricomycotina</taxon>
        <taxon>Agaricomycetes</taxon>
        <taxon>Agaricomycetidae</taxon>
        <taxon>Agaricales</taxon>
        <taxon>Agaricineae</taxon>
        <taxon>Strophariaceae</taxon>
        <taxon>Galerina</taxon>
    </lineage>
</organism>
<accession>A0A067TA82</accession>
<keyword evidence="2" id="KW-0472">Membrane</keyword>
<dbReference type="OrthoDB" id="2657661at2759"/>
<feature type="transmembrane region" description="Helical" evidence="2">
    <location>
        <begin position="620"/>
        <end position="641"/>
    </location>
</feature>
<reference evidence="4" key="1">
    <citation type="journal article" date="2014" name="Proc. Natl. Acad. Sci. U.S.A.">
        <title>Extensive sampling of basidiomycete genomes demonstrates inadequacy of the white-rot/brown-rot paradigm for wood decay fungi.</title>
        <authorList>
            <person name="Riley R."/>
            <person name="Salamov A.A."/>
            <person name="Brown D.W."/>
            <person name="Nagy L.G."/>
            <person name="Floudas D."/>
            <person name="Held B.W."/>
            <person name="Levasseur A."/>
            <person name="Lombard V."/>
            <person name="Morin E."/>
            <person name="Otillar R."/>
            <person name="Lindquist E.A."/>
            <person name="Sun H."/>
            <person name="LaButti K.M."/>
            <person name="Schmutz J."/>
            <person name="Jabbour D."/>
            <person name="Luo H."/>
            <person name="Baker S.E."/>
            <person name="Pisabarro A.G."/>
            <person name="Walton J.D."/>
            <person name="Blanchette R.A."/>
            <person name="Henrissat B."/>
            <person name="Martin F."/>
            <person name="Cullen D."/>
            <person name="Hibbett D.S."/>
            <person name="Grigoriev I.V."/>
        </authorList>
    </citation>
    <scope>NUCLEOTIDE SEQUENCE [LARGE SCALE GENOMIC DNA]</scope>
    <source>
        <strain evidence="4">CBS 339.88</strain>
    </source>
</reference>
<name>A0A067TA82_GALM3</name>
<dbReference type="STRING" id="685588.A0A067TA82"/>
<dbReference type="AlphaFoldDB" id="A0A067TA82"/>
<feature type="region of interest" description="Disordered" evidence="1">
    <location>
        <begin position="63"/>
        <end position="82"/>
    </location>
</feature>
<feature type="transmembrane region" description="Helical" evidence="2">
    <location>
        <begin position="502"/>
        <end position="523"/>
    </location>
</feature>
<dbReference type="EMBL" id="KL142372">
    <property type="protein sequence ID" value="KDR80115.1"/>
    <property type="molecule type" value="Genomic_DNA"/>
</dbReference>
<keyword evidence="2" id="KW-1133">Transmembrane helix</keyword>
<evidence type="ECO:0000256" key="2">
    <source>
        <dbReference type="SAM" id="Phobius"/>
    </source>
</evidence>
<dbReference type="Proteomes" id="UP000027222">
    <property type="component" value="Unassembled WGS sequence"/>
</dbReference>
<dbReference type="HOGENOM" id="CLU_015091_1_0_1"/>
<protein>
    <recommendedName>
        <fullName evidence="5">WW domain-containing protein</fullName>
    </recommendedName>
</protein>
<keyword evidence="4" id="KW-1185">Reference proteome</keyword>
<gene>
    <name evidence="3" type="ORF">GALMADRAFT_223014</name>
</gene>
<proteinExistence type="predicted"/>
<evidence type="ECO:0000256" key="1">
    <source>
        <dbReference type="SAM" id="MobiDB-lite"/>
    </source>
</evidence>
<evidence type="ECO:0000313" key="3">
    <source>
        <dbReference type="EMBL" id="KDR80115.1"/>
    </source>
</evidence>
<evidence type="ECO:0000313" key="4">
    <source>
        <dbReference type="Proteomes" id="UP000027222"/>
    </source>
</evidence>
<sequence length="690" mass="78274">MATVSQISHLFWALRRYLLRILKEGNPRHAFTRILQRLAFLGYLLRAKWSQWKKGTVGKVSSAKKTGFEHPANRPEHTKTESLLFSNTPNGEIVSLEDVAFSFDPSGTPPHSRTVTPWTHLHFEPQVEARSEFSQYEARSTSTIVEFTEVTSRQEISTVSTMHILSQSASIAYLAHPRIKPAMPESFRHRTGRQVGIDQTGGKIEPLTTKFERSSPRPGWIRQTHSDGAYYFCNQEKRVYTDADLSDYTIFKQALEDISTLEEFISTHDLALPKNSDLVMDLFYDETNLVIQTVYYFVHHPSKSVFFLDHFETEKLATWYKTKGIKSDTQLRDEIEAQYWLYLQLYPGAGVITTSMVRELRDKALHFIGEYMSSETATTSSIYTLEDLYKILALTDNLEKNIGSEPTTGAISLLSRLMETFAHSRLNTIQGVAPAGPMSEATPGPQFNKTRRTWFIKITSPLFFSAPNFYLHSLQEMRVGLLSHTTGRNSVVRRLNDDWRQFILFAILLLIANVAFLGIQSVDINHIPRRSAAQISSYLSAVFSIGSIVLGLLLLGHTRMARRGVNIADGRHRFRNSRIGFEIRAIFYSLPYVLLMWGMIAFVVAFSFLCFHHSSKITRILVGTFGAAMAVLVLLCVWTSWGEYLEYESVESSTDCREHSSKPAMLSRLSSLPASLTVRGHSSEQQKTAV</sequence>
<feature type="compositionally biased region" description="Basic and acidic residues" evidence="1">
    <location>
        <begin position="66"/>
        <end position="80"/>
    </location>
</feature>
<feature type="transmembrane region" description="Helical" evidence="2">
    <location>
        <begin position="585"/>
        <end position="608"/>
    </location>
</feature>
<feature type="transmembrane region" description="Helical" evidence="2">
    <location>
        <begin position="535"/>
        <end position="555"/>
    </location>
</feature>
<keyword evidence="2" id="KW-0812">Transmembrane</keyword>
<evidence type="ECO:0008006" key="5">
    <source>
        <dbReference type="Google" id="ProtNLM"/>
    </source>
</evidence>